<keyword evidence="5" id="KW-0964">Secreted</keyword>
<dbReference type="GO" id="GO:0009421">
    <property type="term" value="C:bacterial-type flagellum filament cap"/>
    <property type="evidence" value="ECO:0007669"/>
    <property type="project" value="InterPro"/>
</dbReference>
<organism evidence="8 9">
    <name type="scientific">Naasia lichenicola</name>
    <dbReference type="NCBI Taxonomy" id="2565933"/>
    <lineage>
        <taxon>Bacteria</taxon>
        <taxon>Bacillati</taxon>
        <taxon>Actinomycetota</taxon>
        <taxon>Actinomycetes</taxon>
        <taxon>Micrococcales</taxon>
        <taxon>Microbacteriaceae</taxon>
        <taxon>Naasia</taxon>
    </lineage>
</organism>
<dbReference type="AlphaFoldDB" id="A0A4S4FK57"/>
<gene>
    <name evidence="8" type="ORF">E6C64_13430</name>
</gene>
<dbReference type="GO" id="GO:0005576">
    <property type="term" value="C:extracellular region"/>
    <property type="evidence" value="ECO:0007669"/>
    <property type="project" value="UniProtKB-SubCell"/>
</dbReference>
<keyword evidence="3" id="KW-0175">Coiled coil</keyword>
<keyword evidence="4 5" id="KW-0975">Bacterial flagellum</keyword>
<dbReference type="OrthoDB" id="5241527at2"/>
<reference evidence="8 9" key="1">
    <citation type="submission" date="2019-04" db="EMBL/GenBank/DDBJ databases">
        <authorList>
            <person name="Jiang L."/>
        </authorList>
    </citation>
    <scope>NUCLEOTIDE SEQUENCE [LARGE SCALE GENOMIC DNA]</scope>
    <source>
        <strain evidence="8 9">YIM 131853</strain>
    </source>
</reference>
<accession>A0A4S4FK57</accession>
<feature type="domain" description="Flagellar hook-associated protein 2 C-terminal" evidence="7">
    <location>
        <begin position="213"/>
        <end position="439"/>
    </location>
</feature>
<dbReference type="GO" id="GO:0009424">
    <property type="term" value="C:bacterial-type flagellum hook"/>
    <property type="evidence" value="ECO:0007669"/>
    <property type="project" value="UniProtKB-UniRule"/>
</dbReference>
<dbReference type="EMBL" id="SSSM01000005">
    <property type="protein sequence ID" value="THG29665.1"/>
    <property type="molecule type" value="Genomic_DNA"/>
</dbReference>
<evidence type="ECO:0000259" key="6">
    <source>
        <dbReference type="Pfam" id="PF02465"/>
    </source>
</evidence>
<evidence type="ECO:0000313" key="8">
    <source>
        <dbReference type="EMBL" id="THG29665.1"/>
    </source>
</evidence>
<dbReference type="PANTHER" id="PTHR30288">
    <property type="entry name" value="FLAGELLAR CAP/ASSEMBLY PROTEIN FLID"/>
    <property type="match status" value="1"/>
</dbReference>
<evidence type="ECO:0000256" key="3">
    <source>
        <dbReference type="ARBA" id="ARBA00023054"/>
    </source>
</evidence>
<dbReference type="InterPro" id="IPR040026">
    <property type="entry name" value="FliD"/>
</dbReference>
<dbReference type="RefSeq" id="WP_136427994.1">
    <property type="nucleotide sequence ID" value="NZ_SSSM01000005.1"/>
</dbReference>
<comment type="function">
    <text evidence="5">Required for morphogenesis and for the elongation of the flagellar filament by facilitating polymerization of the flagellin monomers at the tip of growing filament. Forms a capping structure, which prevents flagellin subunits (transported through the central channel of the flagellum) from leaking out without polymerization at the distal end.</text>
</comment>
<dbReference type="Proteomes" id="UP000309133">
    <property type="component" value="Unassembled WGS sequence"/>
</dbReference>
<evidence type="ECO:0000256" key="5">
    <source>
        <dbReference type="RuleBase" id="RU362066"/>
    </source>
</evidence>
<comment type="caution">
    <text evidence="8">The sequence shown here is derived from an EMBL/GenBank/DDBJ whole genome shotgun (WGS) entry which is preliminary data.</text>
</comment>
<feature type="domain" description="Flagellar hook-associated protein 2 N-terminal" evidence="6">
    <location>
        <begin position="11"/>
        <end position="106"/>
    </location>
</feature>
<evidence type="ECO:0000259" key="7">
    <source>
        <dbReference type="Pfam" id="PF07195"/>
    </source>
</evidence>
<dbReference type="InterPro" id="IPR003481">
    <property type="entry name" value="FliD_N"/>
</dbReference>
<evidence type="ECO:0000256" key="4">
    <source>
        <dbReference type="ARBA" id="ARBA00023143"/>
    </source>
</evidence>
<comment type="similarity">
    <text evidence="1 5">Belongs to the FliD family.</text>
</comment>
<evidence type="ECO:0000256" key="1">
    <source>
        <dbReference type="ARBA" id="ARBA00009764"/>
    </source>
</evidence>
<protein>
    <recommendedName>
        <fullName evidence="5">Flagellar hook-associated protein 2</fullName>
        <shortName evidence="5">HAP2</shortName>
    </recommendedName>
    <alternativeName>
        <fullName evidence="5">Flagellar cap protein</fullName>
    </alternativeName>
</protein>
<evidence type="ECO:0000313" key="9">
    <source>
        <dbReference type="Proteomes" id="UP000309133"/>
    </source>
</evidence>
<comment type="subcellular location">
    <subcellularLocation>
        <location evidence="5">Secreted</location>
    </subcellularLocation>
    <subcellularLocation>
        <location evidence="5">Bacterial flagellum</location>
    </subcellularLocation>
</comment>
<comment type="subunit">
    <text evidence="2 5">Homopentamer.</text>
</comment>
<sequence length="458" mass="45765">MAGLGIDGLASGLDSTSIITSLMNIEAKPQAALKTQLAKVTSFSSDLQALNTAVAAIATAATASAKSGALAGYAASSSSTTVTASAASTASPGEVSFTVGQLAKTQVNVGDAMSVWPDSPPVLTLVGADGTKTQINPASTSMADVTSAINAANAGVTATRVSAGTDGSGNALYRIQLRADESGAAGAFTAYRGDEGAVTAGTAVAFGAVVTAAQDAQITLWPGSSAQQVVTSSTNTFDDLMTGVDVTVTAVDTVNAVTVAVKPTTTNATTTTASMMASLTALFSGIATKTATTTAPNSSGGTSVTGGSFTGDQAVRQLKDAMLSAATAPVDGVSPSTIGITITRDGTITFDSAKLATALENDRVGTEAMLQSISGRIATAATSASDKSTGYLTTKITGQESAQKTLNEQISSWDLRLATRKSNLEKQYAALETSLSTLKSQSDYLASQLAGLQTSYTS</sequence>
<dbReference type="Pfam" id="PF02465">
    <property type="entry name" value="FliD_N"/>
    <property type="match status" value="1"/>
</dbReference>
<proteinExistence type="inferred from homology"/>
<name>A0A4S4FK57_9MICO</name>
<dbReference type="InterPro" id="IPR010809">
    <property type="entry name" value="FliD_C"/>
</dbReference>
<evidence type="ECO:0000256" key="2">
    <source>
        <dbReference type="ARBA" id="ARBA00011255"/>
    </source>
</evidence>
<dbReference type="GO" id="GO:0071973">
    <property type="term" value="P:bacterial-type flagellum-dependent cell motility"/>
    <property type="evidence" value="ECO:0007669"/>
    <property type="project" value="TreeGrafter"/>
</dbReference>
<keyword evidence="9" id="KW-1185">Reference proteome</keyword>
<dbReference type="GO" id="GO:0007155">
    <property type="term" value="P:cell adhesion"/>
    <property type="evidence" value="ECO:0007669"/>
    <property type="project" value="InterPro"/>
</dbReference>
<dbReference type="Pfam" id="PF07195">
    <property type="entry name" value="FliD_C"/>
    <property type="match status" value="1"/>
</dbReference>
<dbReference type="PANTHER" id="PTHR30288:SF0">
    <property type="entry name" value="FLAGELLAR HOOK-ASSOCIATED PROTEIN 2"/>
    <property type="match status" value="1"/>
</dbReference>